<evidence type="ECO:0000256" key="1">
    <source>
        <dbReference type="SAM" id="MobiDB-lite"/>
    </source>
</evidence>
<evidence type="ECO:0000313" key="2">
    <source>
        <dbReference type="EMBL" id="KAI7809309.1"/>
    </source>
</evidence>
<gene>
    <name evidence="2" type="ORF">IRJ41_004899</name>
</gene>
<dbReference type="AlphaFoldDB" id="A0A9W8C7I8"/>
<feature type="compositionally biased region" description="Polar residues" evidence="1">
    <location>
        <begin position="582"/>
        <end position="605"/>
    </location>
</feature>
<evidence type="ECO:0000313" key="3">
    <source>
        <dbReference type="Proteomes" id="UP001059041"/>
    </source>
</evidence>
<proteinExistence type="predicted"/>
<reference evidence="2" key="1">
    <citation type="submission" date="2021-02" db="EMBL/GenBank/DDBJ databases">
        <title>Comparative genomics reveals that relaxation of natural selection precedes convergent phenotypic evolution of cavefish.</title>
        <authorList>
            <person name="Peng Z."/>
        </authorList>
    </citation>
    <scope>NUCLEOTIDE SEQUENCE</scope>
    <source>
        <tissue evidence="2">Muscle</tissue>
    </source>
</reference>
<comment type="caution">
    <text evidence="2">The sequence shown here is derived from an EMBL/GenBank/DDBJ whole genome shotgun (WGS) entry which is preliminary data.</text>
</comment>
<feature type="region of interest" description="Disordered" evidence="1">
    <location>
        <begin position="575"/>
        <end position="605"/>
    </location>
</feature>
<keyword evidence="3" id="KW-1185">Reference proteome</keyword>
<feature type="region of interest" description="Disordered" evidence="1">
    <location>
        <begin position="281"/>
        <end position="313"/>
    </location>
</feature>
<name>A0A9W8C7I8_TRIRA</name>
<sequence length="729" mass="80882">MNEWHPLTKASAKCGYSLVSHPDGIVIHVPYMPCTEAKDGMFSLTMAKEKEFNLSCPALSLSLPITESDHPSKNDTSISSSLVSSTLSPIIITSVETTKPTESQTTSTSSTMQKLFPAPLPYHIPGHPYFQPVSPFHLFLLFHPNVPPTVAPQVVVTPLPITQGPQTPVYPKPYDPKPPQTWYPNPNLVPAPDPTRSLLILPPRESLLPPTEVPKTSLNPLVYLLKPKCFTLQDKTTHGKPPVPVYPPGKLVYPFYSEKPGFDTTSVALGQVPQWLYTSQTRQRPDDPLQLKPSEQHASPKPELAPPTPAPTRKVEPLQLLHFPWYKPFPRYKPFPQQHLEMPSVPTKVPHGTEAFPPYPQPSMHPDYSDTKGPPLSMHFDLSNALSFHCPTFCPGPPSISYHHHNYHHFGHPFPVPYLGSSRHAKLTEEIQSSPAQPPGTNPFPFIQGMGYNYSPYSSNVEALPSATQYVAPTESPVIKTTRAPESEPLIRPTKCPYIFRTLASNLVSFQSAVKPANIPHFVHPWPTKPISRSSQNAPIAESVAHSVQSPKLTLYQAEMQHYISQWRQHMPTFAAPHSAGPFSQSQHEVSLKPTTSPVDDNSLSNNYWYQAASYPRPPTSDAPAEISKQASVNNDHNSLQSTTPSQPKQTQDVDPLIQLNVHPSMQIRDSVPVHTQVNEPQNGEPSVPIFRDPEPFSSYWVPAVLSNQKTVHSTHYPDGKSSHSLTVL</sequence>
<dbReference type="Proteomes" id="UP001059041">
    <property type="component" value="Linkage Group LG5"/>
</dbReference>
<feature type="compositionally biased region" description="Low complexity" evidence="1">
    <location>
        <begin position="641"/>
        <end position="651"/>
    </location>
</feature>
<accession>A0A9W8C7I8</accession>
<feature type="compositionally biased region" description="Basic and acidic residues" evidence="1">
    <location>
        <begin position="283"/>
        <end position="300"/>
    </location>
</feature>
<feature type="region of interest" description="Disordered" evidence="1">
    <location>
        <begin position="634"/>
        <end position="653"/>
    </location>
</feature>
<organism evidence="2 3">
    <name type="scientific">Triplophysa rosa</name>
    <name type="common">Cave loach</name>
    <dbReference type="NCBI Taxonomy" id="992332"/>
    <lineage>
        <taxon>Eukaryota</taxon>
        <taxon>Metazoa</taxon>
        <taxon>Chordata</taxon>
        <taxon>Craniata</taxon>
        <taxon>Vertebrata</taxon>
        <taxon>Euteleostomi</taxon>
        <taxon>Actinopterygii</taxon>
        <taxon>Neopterygii</taxon>
        <taxon>Teleostei</taxon>
        <taxon>Ostariophysi</taxon>
        <taxon>Cypriniformes</taxon>
        <taxon>Nemacheilidae</taxon>
        <taxon>Triplophysa</taxon>
    </lineage>
</organism>
<dbReference type="EMBL" id="JAFHDT010000005">
    <property type="protein sequence ID" value="KAI7809309.1"/>
    <property type="molecule type" value="Genomic_DNA"/>
</dbReference>
<protein>
    <submittedName>
        <fullName evidence="2">Trithorax group protein osa-like</fullName>
    </submittedName>
</protein>